<dbReference type="EMBL" id="CM037627">
    <property type="protein sequence ID" value="KAH7989254.1"/>
    <property type="molecule type" value="Genomic_DNA"/>
</dbReference>
<proteinExistence type="predicted"/>
<name>A0ACB8EAE1_9SAUR</name>
<keyword evidence="2" id="KW-1185">Reference proteome</keyword>
<sequence>MAVYGSPPVQMGCTGELGPCTEATPKIWIYLILKGCWKDFSSFSHPGITQTQLPLFVRSLLSSCVGFFPVYHVSFLLRKNALFLLRTPHSVVKLGGLGTALVCLCLPVCENLALKPP</sequence>
<gene>
    <name evidence="1" type="ORF">K3G42_005798</name>
</gene>
<accession>A0ACB8EAE1</accession>
<comment type="caution">
    <text evidence="1">The sequence shown here is derived from an EMBL/GenBank/DDBJ whole genome shotgun (WGS) entry which is preliminary data.</text>
</comment>
<organism evidence="1 2">
    <name type="scientific">Sphaerodactylus townsendi</name>
    <dbReference type="NCBI Taxonomy" id="933632"/>
    <lineage>
        <taxon>Eukaryota</taxon>
        <taxon>Metazoa</taxon>
        <taxon>Chordata</taxon>
        <taxon>Craniata</taxon>
        <taxon>Vertebrata</taxon>
        <taxon>Euteleostomi</taxon>
        <taxon>Lepidosauria</taxon>
        <taxon>Squamata</taxon>
        <taxon>Bifurcata</taxon>
        <taxon>Gekkota</taxon>
        <taxon>Sphaerodactylidae</taxon>
        <taxon>Sphaerodactylus</taxon>
    </lineage>
</organism>
<evidence type="ECO:0000313" key="2">
    <source>
        <dbReference type="Proteomes" id="UP000827872"/>
    </source>
</evidence>
<protein>
    <submittedName>
        <fullName evidence="1">Uncharacterized protein</fullName>
    </submittedName>
</protein>
<reference evidence="1" key="1">
    <citation type="submission" date="2021-08" db="EMBL/GenBank/DDBJ databases">
        <title>The first chromosome-level gecko genome reveals the dynamic sex chromosomes of Neotropical dwarf geckos (Sphaerodactylidae: Sphaerodactylus).</title>
        <authorList>
            <person name="Pinto B.J."/>
            <person name="Keating S.E."/>
            <person name="Gamble T."/>
        </authorList>
    </citation>
    <scope>NUCLEOTIDE SEQUENCE</scope>
    <source>
        <strain evidence="1">TG3544</strain>
    </source>
</reference>
<dbReference type="Proteomes" id="UP000827872">
    <property type="component" value="Linkage Group LG14"/>
</dbReference>
<evidence type="ECO:0000313" key="1">
    <source>
        <dbReference type="EMBL" id="KAH7989254.1"/>
    </source>
</evidence>